<dbReference type="InterPro" id="IPR003495">
    <property type="entry name" value="CobW/HypB/UreG_nucleotide-bd"/>
</dbReference>
<evidence type="ECO:0000313" key="12">
    <source>
        <dbReference type="Proteomes" id="UP000053257"/>
    </source>
</evidence>
<keyword evidence="2" id="KW-0378">Hydrolase</keyword>
<dbReference type="InterPro" id="IPR011629">
    <property type="entry name" value="CobW-like_C"/>
</dbReference>
<dbReference type="Gene3D" id="3.40.50.300">
    <property type="entry name" value="P-loop containing nucleotide triphosphate hydrolases"/>
    <property type="match status" value="1"/>
</dbReference>
<evidence type="ECO:0000259" key="10">
    <source>
        <dbReference type="Pfam" id="PF07683"/>
    </source>
</evidence>
<dbReference type="InterPro" id="IPR027417">
    <property type="entry name" value="P-loop_NTPase"/>
</dbReference>
<dbReference type="SUPFAM" id="SSF52540">
    <property type="entry name" value="P-loop containing nucleoside triphosphate hydrolases"/>
    <property type="match status" value="1"/>
</dbReference>
<dbReference type="Gene3D" id="3.30.1220.10">
    <property type="entry name" value="CobW-like, C-terminal domain"/>
    <property type="match status" value="1"/>
</dbReference>
<comment type="similarity">
    <text evidence="6">Belongs to the SIMIBI class G3E GTPase family. ZNG1 subfamily.</text>
</comment>
<dbReference type="PANTHER" id="PTHR13748:SF31">
    <property type="entry name" value="ZINC-REGULATED GTPASE METALLOPROTEIN ACTIVATOR 1A-RELATED"/>
    <property type="match status" value="1"/>
</dbReference>
<dbReference type="GO" id="GO:0005525">
    <property type="term" value="F:GTP binding"/>
    <property type="evidence" value="ECO:0007669"/>
    <property type="project" value="UniProtKB-KW"/>
</dbReference>
<evidence type="ECO:0000256" key="7">
    <source>
        <dbReference type="ARBA" id="ARBA00049117"/>
    </source>
</evidence>
<evidence type="ECO:0000259" key="9">
    <source>
        <dbReference type="Pfam" id="PF02492"/>
    </source>
</evidence>
<feature type="domain" description="CobW/HypB/UreG nucleotide-binding" evidence="9">
    <location>
        <begin position="31"/>
        <end position="227"/>
    </location>
</feature>
<dbReference type="SUPFAM" id="SSF90002">
    <property type="entry name" value="Hypothetical protein YjiA, C-terminal domain"/>
    <property type="match status" value="1"/>
</dbReference>
<dbReference type="AlphaFoldDB" id="A0A0C3RVL8"/>
<dbReference type="Pfam" id="PF07683">
    <property type="entry name" value="CobW_C"/>
    <property type="match status" value="1"/>
</dbReference>
<dbReference type="Proteomes" id="UP000053257">
    <property type="component" value="Unassembled WGS sequence"/>
</dbReference>
<evidence type="ECO:0000313" key="11">
    <source>
        <dbReference type="EMBL" id="KIP05356.1"/>
    </source>
</evidence>
<protein>
    <recommendedName>
        <fullName evidence="13">CobW C-terminal domain-containing protein</fullName>
    </recommendedName>
</protein>
<evidence type="ECO:0000256" key="2">
    <source>
        <dbReference type="ARBA" id="ARBA00022801"/>
    </source>
</evidence>
<accession>A0A0C3RVL8</accession>
<dbReference type="GO" id="GO:0016787">
    <property type="term" value="F:hydrolase activity"/>
    <property type="evidence" value="ECO:0007669"/>
    <property type="project" value="UniProtKB-KW"/>
</dbReference>
<reference evidence="11 12" key="1">
    <citation type="journal article" date="2014" name="PLoS Genet.">
        <title>Analysis of the Phlebiopsis gigantea genome, transcriptome and secretome provides insight into its pioneer colonization strategies of wood.</title>
        <authorList>
            <person name="Hori C."/>
            <person name="Ishida T."/>
            <person name="Igarashi K."/>
            <person name="Samejima M."/>
            <person name="Suzuki H."/>
            <person name="Master E."/>
            <person name="Ferreira P."/>
            <person name="Ruiz-Duenas F.J."/>
            <person name="Held B."/>
            <person name="Canessa P."/>
            <person name="Larrondo L.F."/>
            <person name="Schmoll M."/>
            <person name="Druzhinina I.S."/>
            <person name="Kubicek C.P."/>
            <person name="Gaskell J.A."/>
            <person name="Kersten P."/>
            <person name="St John F."/>
            <person name="Glasner J."/>
            <person name="Sabat G."/>
            <person name="Splinter BonDurant S."/>
            <person name="Syed K."/>
            <person name="Yadav J."/>
            <person name="Mgbeahuruike A.C."/>
            <person name="Kovalchuk A."/>
            <person name="Asiegbu F.O."/>
            <person name="Lackner G."/>
            <person name="Hoffmeister D."/>
            <person name="Rencoret J."/>
            <person name="Gutierrez A."/>
            <person name="Sun H."/>
            <person name="Lindquist E."/>
            <person name="Barry K."/>
            <person name="Riley R."/>
            <person name="Grigoriev I.V."/>
            <person name="Henrissat B."/>
            <person name="Kues U."/>
            <person name="Berka R.M."/>
            <person name="Martinez A.T."/>
            <person name="Covert S.F."/>
            <person name="Blanchette R.A."/>
            <person name="Cullen D."/>
        </authorList>
    </citation>
    <scope>NUCLEOTIDE SEQUENCE [LARGE SCALE GENOMIC DNA]</scope>
    <source>
        <strain evidence="11 12">11061_1 CR5-6</strain>
    </source>
</reference>
<evidence type="ECO:0000256" key="8">
    <source>
        <dbReference type="SAM" id="MobiDB-lite"/>
    </source>
</evidence>
<dbReference type="Pfam" id="PF02492">
    <property type="entry name" value="cobW"/>
    <property type="match status" value="1"/>
</dbReference>
<proteinExistence type="inferred from homology"/>
<feature type="region of interest" description="Disordered" evidence="8">
    <location>
        <begin position="1"/>
        <end position="22"/>
    </location>
</feature>
<evidence type="ECO:0000256" key="4">
    <source>
        <dbReference type="ARBA" id="ARBA00023134"/>
    </source>
</evidence>
<dbReference type="STRING" id="745531.A0A0C3RVL8"/>
<dbReference type="InterPro" id="IPR051316">
    <property type="entry name" value="Zinc-reg_GTPase_activator"/>
</dbReference>
<evidence type="ECO:0008006" key="13">
    <source>
        <dbReference type="Google" id="ProtNLM"/>
    </source>
</evidence>
<keyword evidence="5" id="KW-0143">Chaperone</keyword>
<evidence type="ECO:0000256" key="3">
    <source>
        <dbReference type="ARBA" id="ARBA00022833"/>
    </source>
</evidence>
<keyword evidence="4" id="KW-0342">GTP-binding</keyword>
<keyword evidence="1" id="KW-0547">Nucleotide-binding</keyword>
<evidence type="ECO:0000256" key="1">
    <source>
        <dbReference type="ARBA" id="ARBA00022741"/>
    </source>
</evidence>
<dbReference type="OrthoDB" id="258627at2759"/>
<keyword evidence="3" id="KW-0862">Zinc</keyword>
<evidence type="ECO:0000256" key="6">
    <source>
        <dbReference type="ARBA" id="ARBA00034320"/>
    </source>
</evidence>
<dbReference type="InterPro" id="IPR036627">
    <property type="entry name" value="CobW-likC_sf"/>
</dbReference>
<keyword evidence="12" id="KW-1185">Reference proteome</keyword>
<dbReference type="GO" id="GO:0005737">
    <property type="term" value="C:cytoplasm"/>
    <property type="evidence" value="ECO:0007669"/>
    <property type="project" value="TreeGrafter"/>
</dbReference>
<evidence type="ECO:0000256" key="5">
    <source>
        <dbReference type="ARBA" id="ARBA00023186"/>
    </source>
</evidence>
<comment type="catalytic activity">
    <reaction evidence="7">
        <text>GTP + H2O = GDP + phosphate + H(+)</text>
        <dbReference type="Rhea" id="RHEA:19669"/>
        <dbReference type="ChEBI" id="CHEBI:15377"/>
        <dbReference type="ChEBI" id="CHEBI:15378"/>
        <dbReference type="ChEBI" id="CHEBI:37565"/>
        <dbReference type="ChEBI" id="CHEBI:43474"/>
        <dbReference type="ChEBI" id="CHEBI:58189"/>
    </reaction>
    <physiologicalReaction direction="left-to-right" evidence="7">
        <dbReference type="Rhea" id="RHEA:19670"/>
    </physiologicalReaction>
</comment>
<dbReference type="CDD" id="cd03112">
    <property type="entry name" value="CobW-like"/>
    <property type="match status" value="1"/>
</dbReference>
<dbReference type="HOGENOM" id="CLU_017452_0_1_1"/>
<organism evidence="11 12">
    <name type="scientific">Phlebiopsis gigantea (strain 11061_1 CR5-6)</name>
    <name type="common">White-rot fungus</name>
    <name type="synonym">Peniophora gigantea</name>
    <dbReference type="NCBI Taxonomy" id="745531"/>
    <lineage>
        <taxon>Eukaryota</taxon>
        <taxon>Fungi</taxon>
        <taxon>Dikarya</taxon>
        <taxon>Basidiomycota</taxon>
        <taxon>Agaricomycotina</taxon>
        <taxon>Agaricomycetes</taxon>
        <taxon>Polyporales</taxon>
        <taxon>Phanerochaetaceae</taxon>
        <taxon>Phlebiopsis</taxon>
    </lineage>
</organism>
<dbReference type="EMBL" id="KN840545">
    <property type="protein sequence ID" value="KIP05356.1"/>
    <property type="molecule type" value="Genomic_DNA"/>
</dbReference>
<name>A0A0C3RVL8_PHLG1</name>
<feature type="domain" description="CobW C-terminal" evidence="10">
    <location>
        <begin position="327"/>
        <end position="385"/>
    </location>
</feature>
<gene>
    <name evidence="11" type="ORF">PHLGIDRAFT_119871</name>
</gene>
<dbReference type="PANTHER" id="PTHR13748">
    <property type="entry name" value="COBW-RELATED"/>
    <property type="match status" value="1"/>
</dbReference>
<sequence length="397" mass="43432">MDDDIPTLIQAEPTLEAPPLEQTTSESYTVPLTIICGFLGAGKSTLVRRILSERHGYRIAVIMNDFGDTADIEAKTINVSSPDDPTAESTEEILELANGCLCCSIKDSGIAAIEKLMSRKGAFDHILLETTGLADPGPIASMFWQNEEFTQGLGRDIHLDGVVCVVDAVFGKQQVEEDRSVVEEGESLRQIAGADVVLVNKTDLVSTEKVEDLERLIGQINPVATIHRTVQSTIDLKHIMGIDAYTSKAASLARQTLGRNSTESGDCHDDTCQDEHHSHFHHYELRGISSLQVSVPTLTQEAFDHLDEWIRTLLWENRLPEETSTSADKQVLRCKGIFQTDSGSTYVLQGVRSIYEISQADDINPDIGVPDSGKLVFIGKGLDAKVRSSLVNVVGRT</sequence>